<comment type="similarity">
    <text evidence="1">Belongs to the aldo/keto reductase family.</text>
</comment>
<dbReference type="InterPro" id="IPR020471">
    <property type="entry name" value="AKR"/>
</dbReference>
<name>A0A4R1HIT5_PSEEN</name>
<dbReference type="Proteomes" id="UP000295560">
    <property type="component" value="Unassembled WGS sequence"/>
</dbReference>
<feature type="site" description="Lowers pKa of active site Tyr" evidence="6">
    <location>
        <position position="74"/>
    </location>
</feature>
<dbReference type="Gene3D" id="3.20.20.100">
    <property type="entry name" value="NADP-dependent oxidoreductase domain"/>
    <property type="match status" value="1"/>
</dbReference>
<dbReference type="PRINTS" id="PR00069">
    <property type="entry name" value="ALDKETRDTASE"/>
</dbReference>
<evidence type="ECO:0000256" key="4">
    <source>
        <dbReference type="PIRSR" id="PIRSR000097-1"/>
    </source>
</evidence>
<evidence type="ECO:0000256" key="5">
    <source>
        <dbReference type="PIRSR" id="PIRSR000097-2"/>
    </source>
</evidence>
<evidence type="ECO:0000259" key="7">
    <source>
        <dbReference type="Pfam" id="PF00248"/>
    </source>
</evidence>
<feature type="binding site" evidence="5">
    <location>
        <position position="107"/>
    </location>
    <ligand>
        <name>substrate</name>
    </ligand>
</feature>
<dbReference type="EMBL" id="SMFZ01000002">
    <property type="protein sequence ID" value="TCK20220.1"/>
    <property type="molecule type" value="Genomic_DNA"/>
</dbReference>
<dbReference type="GO" id="GO:0016616">
    <property type="term" value="F:oxidoreductase activity, acting on the CH-OH group of donors, NAD or NADP as acceptor"/>
    <property type="evidence" value="ECO:0007669"/>
    <property type="project" value="UniProtKB-ARBA"/>
</dbReference>
<keyword evidence="3" id="KW-0560">Oxidoreductase</keyword>
<protein>
    <submittedName>
        <fullName evidence="8">2,5-diketo-D-gluconate reductase A</fullName>
    </submittedName>
</protein>
<dbReference type="SUPFAM" id="SSF51430">
    <property type="entry name" value="NAD(P)-linked oxidoreductase"/>
    <property type="match status" value="1"/>
</dbReference>
<dbReference type="PANTHER" id="PTHR43827">
    <property type="entry name" value="2,5-DIKETO-D-GLUCONIC ACID REDUCTASE"/>
    <property type="match status" value="1"/>
</dbReference>
<dbReference type="InterPro" id="IPR023210">
    <property type="entry name" value="NADP_OxRdtase_dom"/>
</dbReference>
<evidence type="ECO:0000256" key="3">
    <source>
        <dbReference type="ARBA" id="ARBA00023002"/>
    </source>
</evidence>
<proteinExistence type="inferred from homology"/>
<keyword evidence="9" id="KW-1185">Reference proteome</keyword>
<dbReference type="PROSITE" id="PS00062">
    <property type="entry name" value="ALDOKETO_REDUCTASE_2"/>
    <property type="match status" value="1"/>
</dbReference>
<evidence type="ECO:0000256" key="6">
    <source>
        <dbReference type="PIRSR" id="PIRSR000097-3"/>
    </source>
</evidence>
<reference evidence="8 9" key="1">
    <citation type="submission" date="2019-03" db="EMBL/GenBank/DDBJ databases">
        <title>Sequencing the genomes of 1000 actinobacteria strains.</title>
        <authorList>
            <person name="Klenk H.-P."/>
        </authorList>
    </citation>
    <scope>NUCLEOTIDE SEQUENCE [LARGE SCALE GENOMIC DNA]</scope>
    <source>
        <strain evidence="8 9">DSM 44969</strain>
    </source>
</reference>
<feature type="active site" description="Proton donor" evidence="4">
    <location>
        <position position="49"/>
    </location>
</feature>
<dbReference type="PROSITE" id="PS00798">
    <property type="entry name" value="ALDOKETO_REDUCTASE_1"/>
    <property type="match status" value="1"/>
</dbReference>
<accession>A0A4R1HIT5</accession>
<dbReference type="FunFam" id="3.20.20.100:FF:000015">
    <property type="entry name" value="Oxidoreductase, aldo/keto reductase family"/>
    <property type="match status" value="1"/>
</dbReference>
<evidence type="ECO:0000256" key="2">
    <source>
        <dbReference type="ARBA" id="ARBA00022857"/>
    </source>
</evidence>
<dbReference type="PANTHER" id="PTHR43827:SF3">
    <property type="entry name" value="NADP-DEPENDENT OXIDOREDUCTASE DOMAIN-CONTAINING PROTEIN"/>
    <property type="match status" value="1"/>
</dbReference>
<dbReference type="InterPro" id="IPR036812">
    <property type="entry name" value="NAD(P)_OxRdtase_dom_sf"/>
</dbReference>
<dbReference type="AlphaFoldDB" id="A0A4R1HIT5"/>
<sequence>MTPTITLNDGVRIPQLGFGVFQIDPARTADKVKAALEIGYRHIDTAQMYGNEEGVGKAIADSGIARDELFVTTKLNNDGHGRDEALKRLEESLDRLGLEFVDLYLIHWPQPELDRYVETWEGLEDAKKEGRTRSIGVSNFHPQHLDRLAAETSTVPSINQIELHPHLSQAALREYHHNHGIATEAWSPIGQGKGLLEESTITDIAQRVGKTPAQVVLAWHLHHGNIVFPKSNTVSRIQENFQIFDVELGGDDIAAIDRMNADQRIGPNPENFG</sequence>
<dbReference type="InterPro" id="IPR018170">
    <property type="entry name" value="Aldo/ket_reductase_CS"/>
</dbReference>
<dbReference type="RefSeq" id="WP_132428813.1">
    <property type="nucleotide sequence ID" value="NZ_SMFZ01000002.1"/>
</dbReference>
<feature type="domain" description="NADP-dependent oxidoreductase" evidence="7">
    <location>
        <begin position="22"/>
        <end position="260"/>
    </location>
</feature>
<evidence type="ECO:0000313" key="9">
    <source>
        <dbReference type="Proteomes" id="UP000295560"/>
    </source>
</evidence>
<dbReference type="OrthoDB" id="9804790at2"/>
<comment type="caution">
    <text evidence="8">The sequence shown here is derived from an EMBL/GenBank/DDBJ whole genome shotgun (WGS) entry which is preliminary data.</text>
</comment>
<evidence type="ECO:0000256" key="1">
    <source>
        <dbReference type="ARBA" id="ARBA00007905"/>
    </source>
</evidence>
<dbReference type="Pfam" id="PF00248">
    <property type="entry name" value="Aldo_ket_red"/>
    <property type="match status" value="1"/>
</dbReference>
<gene>
    <name evidence="8" type="ORF">EV378_4171</name>
</gene>
<organism evidence="8 9">
    <name type="scientific">Pseudonocardia endophytica</name>
    <dbReference type="NCBI Taxonomy" id="401976"/>
    <lineage>
        <taxon>Bacteria</taxon>
        <taxon>Bacillati</taxon>
        <taxon>Actinomycetota</taxon>
        <taxon>Actinomycetes</taxon>
        <taxon>Pseudonocardiales</taxon>
        <taxon>Pseudonocardiaceae</taxon>
        <taxon>Pseudonocardia</taxon>
    </lineage>
</organism>
<dbReference type="PIRSF" id="PIRSF000097">
    <property type="entry name" value="AKR"/>
    <property type="match status" value="1"/>
</dbReference>
<evidence type="ECO:0000313" key="8">
    <source>
        <dbReference type="EMBL" id="TCK20220.1"/>
    </source>
</evidence>
<keyword evidence="2" id="KW-0521">NADP</keyword>